<evidence type="ECO:0000256" key="10">
    <source>
        <dbReference type="ARBA" id="ARBA00022984"/>
    </source>
</evidence>
<organism evidence="16 17">
    <name type="scientific">Bacillus chungangensis</name>
    <dbReference type="NCBI Taxonomy" id="587633"/>
    <lineage>
        <taxon>Bacteria</taxon>
        <taxon>Bacillati</taxon>
        <taxon>Bacillota</taxon>
        <taxon>Bacilli</taxon>
        <taxon>Bacillales</taxon>
        <taxon>Bacillaceae</taxon>
        <taxon>Bacillus</taxon>
    </lineage>
</organism>
<evidence type="ECO:0000256" key="5">
    <source>
        <dbReference type="ARBA" id="ARBA00022645"/>
    </source>
</evidence>
<dbReference type="Proteomes" id="UP001223586">
    <property type="component" value="Unassembled WGS sequence"/>
</dbReference>
<proteinExistence type="inferred from homology"/>
<dbReference type="Pfam" id="PF00768">
    <property type="entry name" value="Peptidase_S11"/>
    <property type="match status" value="1"/>
</dbReference>
<dbReference type="EC" id="3.4.16.4" evidence="4"/>
<protein>
    <recommendedName>
        <fullName evidence="4">serine-type D-Ala-D-Ala carboxypeptidase</fullName>
        <ecNumber evidence="4">3.4.16.4</ecNumber>
    </recommendedName>
</protein>
<evidence type="ECO:0000256" key="6">
    <source>
        <dbReference type="ARBA" id="ARBA00022670"/>
    </source>
</evidence>
<dbReference type="InterPro" id="IPR012907">
    <property type="entry name" value="Peptidase_S11_C"/>
</dbReference>
<evidence type="ECO:0000256" key="12">
    <source>
        <dbReference type="ARBA" id="ARBA00034000"/>
    </source>
</evidence>
<sequence>MKYHFKAAFIASFLAMWMLGSSAFFTSYVYAEEAPDIQADAAIAVELSTGKIVYEKNANALLGIASMTKMMSEYLLFEAIAEKKVSWDQTYQVNEHTYKISQDLGLSNVPLRRDGTYTIQELYEAMAIYSANAATMAIAETIAGSEGEFVKMMNEKGTELGLGEFQFVNSTGLNNSDLKGMHPEGTGPEDDNMMSARATAKLAMRLLTDYPEILETASTPQMTFQDGTADAIVLQNTNFMLPSLIYDTEGVDGLKTGFTDFAGYCFTGTAERNGVRIITVVMNAKDENGKTSNKARFDATKKLMEYVFEHYDLVELFPTNYQFDKKSSLPVRQAKRKKVDIHTDKPLSVFLKKSEKDSYEAVLTVDKQALNEEEGVTAPIKKGTVVGSLTAQSKEGDSYGYLNDAPSVNVVIKEDIKKAGWFTLMIRSVGDFFTELWNNVSK</sequence>
<dbReference type="InterPro" id="IPR015956">
    <property type="entry name" value="Peniciliin-bd_prot_C_sf"/>
</dbReference>
<keyword evidence="9" id="KW-0133">Cell shape</keyword>
<dbReference type="SMART" id="SM00936">
    <property type="entry name" value="PBP5_C"/>
    <property type="match status" value="1"/>
</dbReference>
<evidence type="ECO:0000313" key="16">
    <source>
        <dbReference type="EMBL" id="MDQ0176989.1"/>
    </source>
</evidence>
<keyword evidence="5 16" id="KW-0121">Carboxypeptidase</keyword>
<dbReference type="PANTHER" id="PTHR21581">
    <property type="entry name" value="D-ALANYL-D-ALANINE CARBOXYPEPTIDASE"/>
    <property type="match status" value="1"/>
</dbReference>
<gene>
    <name evidence="16" type="ORF">J2S08_002868</name>
</gene>
<dbReference type="InterPro" id="IPR018044">
    <property type="entry name" value="Peptidase_S11"/>
</dbReference>
<evidence type="ECO:0000256" key="14">
    <source>
        <dbReference type="SAM" id="SignalP"/>
    </source>
</evidence>
<dbReference type="GO" id="GO:0009002">
    <property type="term" value="F:serine-type D-Ala-D-Ala carboxypeptidase activity"/>
    <property type="evidence" value="ECO:0007669"/>
    <property type="project" value="UniProtKB-EC"/>
</dbReference>
<dbReference type="RefSeq" id="WP_307230591.1">
    <property type="nucleotide sequence ID" value="NZ_JAUSTT010000017.1"/>
</dbReference>
<evidence type="ECO:0000256" key="7">
    <source>
        <dbReference type="ARBA" id="ARBA00022729"/>
    </source>
</evidence>
<dbReference type="InterPro" id="IPR001967">
    <property type="entry name" value="Peptidase_S11_N"/>
</dbReference>
<keyword evidence="17" id="KW-1185">Reference proteome</keyword>
<evidence type="ECO:0000256" key="13">
    <source>
        <dbReference type="RuleBase" id="RU004016"/>
    </source>
</evidence>
<comment type="function">
    <text evidence="1">Removes C-terminal D-alanyl residues from sugar-peptide cell wall precursors.</text>
</comment>
<keyword evidence="6" id="KW-0645">Protease</keyword>
<dbReference type="SUPFAM" id="SSF69189">
    <property type="entry name" value="Penicillin-binding protein associated domain"/>
    <property type="match status" value="1"/>
</dbReference>
<accession>A0ABT9WV48</accession>
<reference evidence="16 17" key="1">
    <citation type="submission" date="2023-07" db="EMBL/GenBank/DDBJ databases">
        <title>Genomic Encyclopedia of Type Strains, Phase IV (KMG-IV): sequencing the most valuable type-strain genomes for metagenomic binning, comparative biology and taxonomic classification.</title>
        <authorList>
            <person name="Goeker M."/>
        </authorList>
    </citation>
    <scope>NUCLEOTIDE SEQUENCE [LARGE SCALE GENOMIC DNA]</scope>
    <source>
        <strain evidence="16 17">DSM 23837</strain>
    </source>
</reference>
<comment type="catalytic activity">
    <reaction evidence="12">
        <text>Preferential cleavage: (Ac)2-L-Lys-D-Ala-|-D-Ala. Also transpeptidation of peptidyl-alanyl moieties that are N-acyl substituents of D-alanine.</text>
        <dbReference type="EC" id="3.4.16.4"/>
    </reaction>
</comment>
<name>A0ABT9WV48_9BACI</name>
<evidence type="ECO:0000256" key="11">
    <source>
        <dbReference type="ARBA" id="ARBA00023316"/>
    </source>
</evidence>
<dbReference type="Pfam" id="PF07943">
    <property type="entry name" value="PBP5_C"/>
    <property type="match status" value="1"/>
</dbReference>
<evidence type="ECO:0000256" key="4">
    <source>
        <dbReference type="ARBA" id="ARBA00012448"/>
    </source>
</evidence>
<feature type="domain" description="Peptidase S11 D-Ala-D-Ala carboxypeptidase A C-terminal" evidence="15">
    <location>
        <begin position="311"/>
        <end position="418"/>
    </location>
</feature>
<evidence type="ECO:0000313" key="17">
    <source>
        <dbReference type="Proteomes" id="UP001223586"/>
    </source>
</evidence>
<comment type="similarity">
    <text evidence="3 13">Belongs to the peptidase S11 family.</text>
</comment>
<dbReference type="Gene3D" id="3.40.710.10">
    <property type="entry name" value="DD-peptidase/beta-lactamase superfamily"/>
    <property type="match status" value="1"/>
</dbReference>
<evidence type="ECO:0000256" key="1">
    <source>
        <dbReference type="ARBA" id="ARBA00003217"/>
    </source>
</evidence>
<dbReference type="InterPro" id="IPR037167">
    <property type="entry name" value="Peptidase_S11_C_sf"/>
</dbReference>
<comment type="caution">
    <text evidence="16">The sequence shown here is derived from an EMBL/GenBank/DDBJ whole genome shotgun (WGS) entry which is preliminary data.</text>
</comment>
<dbReference type="PANTHER" id="PTHR21581:SF11">
    <property type="entry name" value="D-ALANYL-D-ALANINE CARBOXYPEPTIDASE DACA"/>
    <property type="match status" value="1"/>
</dbReference>
<feature type="chain" id="PRO_5045330514" description="serine-type D-Ala-D-Ala carboxypeptidase" evidence="14">
    <location>
        <begin position="32"/>
        <end position="442"/>
    </location>
</feature>
<evidence type="ECO:0000256" key="9">
    <source>
        <dbReference type="ARBA" id="ARBA00022960"/>
    </source>
</evidence>
<keyword evidence="8 16" id="KW-0378">Hydrolase</keyword>
<keyword evidence="11" id="KW-0961">Cell wall biogenesis/degradation</keyword>
<keyword evidence="10" id="KW-0573">Peptidoglycan synthesis</keyword>
<evidence type="ECO:0000256" key="3">
    <source>
        <dbReference type="ARBA" id="ARBA00007164"/>
    </source>
</evidence>
<keyword evidence="7 14" id="KW-0732">Signal</keyword>
<dbReference type="SUPFAM" id="SSF56601">
    <property type="entry name" value="beta-lactamase/transpeptidase-like"/>
    <property type="match status" value="1"/>
</dbReference>
<feature type="signal peptide" evidence="14">
    <location>
        <begin position="1"/>
        <end position="31"/>
    </location>
</feature>
<comment type="pathway">
    <text evidence="2">Cell wall biogenesis; peptidoglycan biosynthesis.</text>
</comment>
<dbReference type="InterPro" id="IPR012338">
    <property type="entry name" value="Beta-lactam/transpept-like"/>
</dbReference>
<dbReference type="EMBL" id="JAUSTT010000017">
    <property type="protein sequence ID" value="MDQ0176989.1"/>
    <property type="molecule type" value="Genomic_DNA"/>
</dbReference>
<evidence type="ECO:0000256" key="8">
    <source>
        <dbReference type="ARBA" id="ARBA00022801"/>
    </source>
</evidence>
<evidence type="ECO:0000256" key="2">
    <source>
        <dbReference type="ARBA" id="ARBA00004752"/>
    </source>
</evidence>
<dbReference type="Gene3D" id="2.60.410.10">
    <property type="entry name" value="D-Ala-D-Ala carboxypeptidase, C-terminal domain"/>
    <property type="match status" value="1"/>
</dbReference>
<dbReference type="PRINTS" id="PR00725">
    <property type="entry name" value="DADACBPTASE1"/>
</dbReference>
<evidence type="ECO:0000259" key="15">
    <source>
        <dbReference type="SMART" id="SM00936"/>
    </source>
</evidence>